<proteinExistence type="predicted"/>
<evidence type="ECO:0000313" key="2">
    <source>
        <dbReference type="Proteomes" id="UP000053263"/>
    </source>
</evidence>
<dbReference type="GO" id="GO:0019005">
    <property type="term" value="C:SCF ubiquitin ligase complex"/>
    <property type="evidence" value="ECO:0007669"/>
    <property type="project" value="TreeGrafter"/>
</dbReference>
<accession>A0A0C9T4G2</accession>
<name>A0A0C9T4G2_PLICR</name>
<gene>
    <name evidence="1" type="ORF">PLICRDRAFT_180807</name>
</gene>
<keyword evidence="2" id="KW-1185">Reference proteome</keyword>
<dbReference type="EMBL" id="KN832588">
    <property type="protein sequence ID" value="KII83003.1"/>
    <property type="molecule type" value="Genomic_DNA"/>
</dbReference>
<dbReference type="GO" id="GO:0031146">
    <property type="term" value="P:SCF-dependent proteasomal ubiquitin-dependent protein catabolic process"/>
    <property type="evidence" value="ECO:0007669"/>
    <property type="project" value="TreeGrafter"/>
</dbReference>
<dbReference type="InterPro" id="IPR032675">
    <property type="entry name" value="LRR_dom_sf"/>
</dbReference>
<dbReference type="AlphaFoldDB" id="A0A0C9T4G2"/>
<evidence type="ECO:0000313" key="1">
    <source>
        <dbReference type="EMBL" id="KII83003.1"/>
    </source>
</evidence>
<dbReference type="OrthoDB" id="3543113at2759"/>
<protein>
    <submittedName>
        <fullName evidence="1">Uncharacterized protein</fullName>
    </submittedName>
</protein>
<dbReference type="PANTHER" id="PTHR13318">
    <property type="entry name" value="PARTNER OF PAIRED, ISOFORM B-RELATED"/>
    <property type="match status" value="1"/>
</dbReference>
<dbReference type="Proteomes" id="UP000053263">
    <property type="component" value="Unassembled WGS sequence"/>
</dbReference>
<reference evidence="1 2" key="1">
    <citation type="submission" date="2014-06" db="EMBL/GenBank/DDBJ databases">
        <title>Evolutionary Origins and Diversification of the Mycorrhizal Mutualists.</title>
        <authorList>
            <consortium name="DOE Joint Genome Institute"/>
            <consortium name="Mycorrhizal Genomics Consortium"/>
            <person name="Kohler A."/>
            <person name="Kuo A."/>
            <person name="Nagy L.G."/>
            <person name="Floudas D."/>
            <person name="Copeland A."/>
            <person name="Barry K.W."/>
            <person name="Cichocki N."/>
            <person name="Veneault-Fourrey C."/>
            <person name="LaButti K."/>
            <person name="Lindquist E.A."/>
            <person name="Lipzen A."/>
            <person name="Lundell T."/>
            <person name="Morin E."/>
            <person name="Murat C."/>
            <person name="Riley R."/>
            <person name="Ohm R."/>
            <person name="Sun H."/>
            <person name="Tunlid A."/>
            <person name="Henrissat B."/>
            <person name="Grigoriev I.V."/>
            <person name="Hibbett D.S."/>
            <person name="Martin F."/>
        </authorList>
    </citation>
    <scope>NUCLEOTIDE SEQUENCE [LARGE SCALE GENOMIC DNA]</scope>
    <source>
        <strain evidence="1 2">FD-325 SS-3</strain>
    </source>
</reference>
<sequence>MADSPEGPTVHRPRLSMPEILAMIANQVDQHSRRSLFLADYAFYRAVRRSAMDTLTSPLPLWHVLQGPIRRDSWEDRTEPLKAIRVFTLEGETTDAQRARLLEYGADVRHLRVVSAGWSAVRMVVVPEPSVFRPVLGRPVTPRLQSLRIGHIGAARVRDNVSLYCAPTLRVLSVDMHASLSPAQDTFMDLLQVCTDLVDLSMTDFILDGPNAQILLVRLPLLRRLRCSYMTLEAISTLSTFEQLDFLAFGCSIPSGTNVSPSPYCFPRLLALEMQFHNPSDPLVYLSDARLPDLREFTLDSSQNISTFDLATVTSMLLICSSLVICRLTISRCTHQHMLRLFRPSILNARHFSGVISSRQIVVLSLGLPFMQCDLHDHDIYSLASHCPHLSEFRLGGYGWMNSSNLTLRSLAYLVDCCPDLQILSLVIDASQNDVVQSIPRPSKPSLLTAINLGNSRISKRTSPVAHVLLRLFPSLASIETPWIGFHHPQYLGAIVGHMLAPSSPLFDLALNIYHLKTGVWAPTPGPSSKVGLAPALSHIFQPPVRVLTLDGKTTTQQRQDLIERGRNVRHLSVASDMSTHDVVVHPRPSVFPAALGAVTPLLVSLRLGHIGVSRLRENMSLYCADTLRVLEIDMHGSLFPPHATLIALARVSPHLVELTMSDYVLDASDARIMVSTFGRLRILRCEEVTVAAFLHIAVLEHLEKLTCRVTTNAPALHRPTLNPFPRLTCLKLYHRDIRHIHPYTSIGPLPHLQEVTLIAIASPPRPTVLNIIPTSPILQRISLYRMEYTPHATRVALDDPHPSAILAIRHFAPLFSAPHLTFLNIGYPLLRCDISDRELHCIVSHWPSLRHLHLGCRGWLKPHNLTMRALASLAENCPTLSDLSIVIDATDTDTAPHLSTSSLNSTLSHISLANSEISRRTYPVACALVRIFPAITSLDAHSIIYPSHDGQGHVPVPFFRRRQADTWIARWKEVQEHISRLRRVGPDVEPLDCLGISAWTAMEKWACS</sequence>
<organism evidence="1 2">
    <name type="scientific">Plicaturopsis crispa FD-325 SS-3</name>
    <dbReference type="NCBI Taxonomy" id="944288"/>
    <lineage>
        <taxon>Eukaryota</taxon>
        <taxon>Fungi</taxon>
        <taxon>Dikarya</taxon>
        <taxon>Basidiomycota</taxon>
        <taxon>Agaricomycotina</taxon>
        <taxon>Agaricomycetes</taxon>
        <taxon>Agaricomycetidae</taxon>
        <taxon>Amylocorticiales</taxon>
        <taxon>Amylocorticiaceae</taxon>
        <taxon>Plicatura</taxon>
        <taxon>Plicaturopsis crispa</taxon>
    </lineage>
</organism>
<dbReference type="Gene3D" id="3.80.10.10">
    <property type="entry name" value="Ribonuclease Inhibitor"/>
    <property type="match status" value="2"/>
</dbReference>
<dbReference type="HOGENOM" id="CLU_298106_0_0_1"/>
<dbReference type="SUPFAM" id="SSF52047">
    <property type="entry name" value="RNI-like"/>
    <property type="match status" value="1"/>
</dbReference>